<reference evidence="2 4" key="1">
    <citation type="submission" date="2015-09" db="EMBL/GenBank/DDBJ databases">
        <authorList>
            <consortium name="Pathogen Informatics"/>
        </authorList>
    </citation>
    <scope>NUCLEOTIDE SEQUENCE [LARGE SCALE GENOMIC DNA]</scope>
    <source>
        <strain evidence="2 4">2789STDY5834841</strain>
    </source>
</reference>
<keyword evidence="1" id="KW-0472">Membrane</keyword>
<dbReference type="GeneID" id="97328996"/>
<evidence type="ECO:0000313" key="4">
    <source>
        <dbReference type="Proteomes" id="UP000095787"/>
    </source>
</evidence>
<dbReference type="EMBL" id="RCYR01000001">
    <property type="protein sequence ID" value="RYS82192.1"/>
    <property type="molecule type" value="Genomic_DNA"/>
</dbReference>
<sequence length="221" mass="24919">MKGIILKDLYENFRIFKNGVSYLAAVLFLFLLIEAMQTGDLFSLKYFFMLITAFVFPLLGCSSIESSLEQDEKVNFDKIQLTFPITKTEIVLSKYILGICFLTICNVFSLIFVFSFTSSHNKITLQEGLSAWGFGVLFSLVFFAVVNFAFFLLGRKLGLIVYIFIAMLFGGIYGAVSSLKGMEFLMAGDKTMIFIIGIPIGILFVVISFFLSLACYKKRYS</sequence>
<dbReference type="Proteomes" id="UP000095787">
    <property type="component" value="Unassembled WGS sequence"/>
</dbReference>
<keyword evidence="1" id="KW-1133">Transmembrane helix</keyword>
<dbReference type="InterPro" id="IPR025699">
    <property type="entry name" value="ABC2_memb-like"/>
</dbReference>
<protein>
    <submittedName>
        <fullName evidence="2">ABC-2 family transporter protein</fullName>
    </submittedName>
    <submittedName>
        <fullName evidence="3">ABC-2 transporter permease</fullName>
    </submittedName>
</protein>
<dbReference type="EMBL" id="CYZO01000024">
    <property type="protein sequence ID" value="CUO20014.1"/>
    <property type="molecule type" value="Genomic_DNA"/>
</dbReference>
<evidence type="ECO:0000313" key="5">
    <source>
        <dbReference type="Proteomes" id="UP000292665"/>
    </source>
</evidence>
<feature type="transmembrane region" description="Helical" evidence="1">
    <location>
        <begin position="191"/>
        <end position="216"/>
    </location>
</feature>
<feature type="transmembrane region" description="Helical" evidence="1">
    <location>
        <begin position="129"/>
        <end position="152"/>
    </location>
</feature>
<evidence type="ECO:0000313" key="3">
    <source>
        <dbReference type="EMBL" id="RYS82192.1"/>
    </source>
</evidence>
<keyword evidence="1" id="KW-0812">Transmembrane</keyword>
<feature type="transmembrane region" description="Helical" evidence="1">
    <location>
        <begin position="159"/>
        <end position="179"/>
    </location>
</feature>
<dbReference type="AlphaFoldDB" id="A0A174D3A0"/>
<evidence type="ECO:0000313" key="2">
    <source>
        <dbReference type="EMBL" id="CUO20014.1"/>
    </source>
</evidence>
<feature type="transmembrane region" description="Helical" evidence="1">
    <location>
        <begin position="95"/>
        <end position="117"/>
    </location>
</feature>
<organism evidence="2 4">
    <name type="scientific">[Ruminococcus] torques</name>
    <dbReference type="NCBI Taxonomy" id="33039"/>
    <lineage>
        <taxon>Bacteria</taxon>
        <taxon>Bacillati</taxon>
        <taxon>Bacillota</taxon>
        <taxon>Clostridia</taxon>
        <taxon>Lachnospirales</taxon>
        <taxon>Lachnospiraceae</taxon>
        <taxon>Mediterraneibacter</taxon>
    </lineage>
</organism>
<dbReference type="RefSeq" id="WP_004845724.1">
    <property type="nucleotide sequence ID" value="NZ_AP028249.1"/>
</dbReference>
<dbReference type="Proteomes" id="UP000292665">
    <property type="component" value="Unassembled WGS sequence"/>
</dbReference>
<feature type="transmembrane region" description="Helical" evidence="1">
    <location>
        <begin position="20"/>
        <end position="38"/>
    </location>
</feature>
<evidence type="ECO:0000256" key="1">
    <source>
        <dbReference type="SAM" id="Phobius"/>
    </source>
</evidence>
<reference evidence="3 5" key="2">
    <citation type="journal article" date="2019" name="Science, e1252229">
        <title>Invertible promoters mediate bacterial phase variation, antibiotic resistance, and host adaptation in the gut.</title>
        <authorList>
            <person name="Jiang X."/>
            <person name="Hall A.B."/>
            <person name="Arthur T.D."/>
            <person name="Plichta D.R."/>
            <person name="Covington C.T."/>
            <person name="Poyet M."/>
            <person name="Crothers J."/>
            <person name="Moses P.L."/>
            <person name="Tolonen A.C."/>
            <person name="Vlamakis H."/>
            <person name="Alm E.J."/>
            <person name="Xavier R.J."/>
        </authorList>
    </citation>
    <scope>NUCLEOTIDE SEQUENCE [LARGE SCALE GENOMIC DNA]</scope>
    <source>
        <strain evidence="5">aa_0143</strain>
        <strain evidence="3">Aa_0143</strain>
    </source>
</reference>
<accession>A0A174D3A0</accession>
<feature type="transmembrane region" description="Helical" evidence="1">
    <location>
        <begin position="44"/>
        <end position="64"/>
    </location>
</feature>
<gene>
    <name evidence="3" type="ORF">EAI93_00335</name>
    <name evidence="2" type="ORF">ERS852456_01886</name>
</gene>
<dbReference type="Pfam" id="PF13346">
    <property type="entry name" value="ABC2_membrane_5"/>
    <property type="match status" value="1"/>
</dbReference>
<name>A0A174D3A0_9FIRM</name>
<proteinExistence type="predicted"/>